<name>A0A0F9TQ70_9ZZZZ</name>
<proteinExistence type="predicted"/>
<dbReference type="EMBL" id="LAZR01000285">
    <property type="protein sequence ID" value="KKN77097.1"/>
    <property type="molecule type" value="Genomic_DNA"/>
</dbReference>
<evidence type="ECO:0000256" key="1">
    <source>
        <dbReference type="SAM" id="MobiDB-lite"/>
    </source>
</evidence>
<accession>A0A0F9TQ70</accession>
<protein>
    <submittedName>
        <fullName evidence="2">Uncharacterized protein</fullName>
    </submittedName>
</protein>
<feature type="region of interest" description="Disordered" evidence="1">
    <location>
        <begin position="1"/>
        <end position="36"/>
    </location>
</feature>
<dbReference type="AlphaFoldDB" id="A0A0F9TQ70"/>
<gene>
    <name evidence="2" type="ORF">LCGC14_0364380</name>
</gene>
<sequence>MSNDSGQWDGETLQRKGSLYNSLRGITPDGGRPREEPFRNFGGWKCQNCGSGNTVIEGYDSGPEGYCMTCTRYIPIPKENRLAYSRHSR</sequence>
<comment type="caution">
    <text evidence="2">The sequence shown here is derived from an EMBL/GenBank/DDBJ whole genome shotgun (WGS) entry which is preliminary data.</text>
</comment>
<evidence type="ECO:0000313" key="2">
    <source>
        <dbReference type="EMBL" id="KKN77097.1"/>
    </source>
</evidence>
<reference evidence="2" key="1">
    <citation type="journal article" date="2015" name="Nature">
        <title>Complex archaea that bridge the gap between prokaryotes and eukaryotes.</title>
        <authorList>
            <person name="Spang A."/>
            <person name="Saw J.H."/>
            <person name="Jorgensen S.L."/>
            <person name="Zaremba-Niedzwiedzka K."/>
            <person name="Martijn J."/>
            <person name="Lind A.E."/>
            <person name="van Eijk R."/>
            <person name="Schleper C."/>
            <person name="Guy L."/>
            <person name="Ettema T.J."/>
        </authorList>
    </citation>
    <scope>NUCLEOTIDE SEQUENCE</scope>
</reference>
<organism evidence="2">
    <name type="scientific">marine sediment metagenome</name>
    <dbReference type="NCBI Taxonomy" id="412755"/>
    <lineage>
        <taxon>unclassified sequences</taxon>
        <taxon>metagenomes</taxon>
        <taxon>ecological metagenomes</taxon>
    </lineage>
</organism>